<dbReference type="InterPro" id="IPR029056">
    <property type="entry name" value="Ribokinase-like"/>
</dbReference>
<dbReference type="AlphaFoldDB" id="A0A017T6C8"/>
<sequence length="299" mass="30624">MGMSMESQNRAAGSARSFDVICAGEALWDLTEAGGVLFGRSASLRFKPGGGAVNAALALAQGGLCVGLATALTDDTFGRTFLGKIAAAGIDVGGVVLAPRYGGLLRVEGIAGARTVVSTREGEVPITVPPGWTSTVLLLSGLSPVLARAAALCKAARAARRQGTLVVVDVNARWHLWVGQDQRAIRSVLREADVVRCSAADLEVLRADAATVRGWLRPAAVLVLSNGAGDAWATGTSGEIALAPRGIGALRPKGAGDVFTAAICAELSRAGHAGEGRSDLWERALQRGHAAVMAQASVR</sequence>
<dbReference type="InterPro" id="IPR050306">
    <property type="entry name" value="PfkB_Carbo_kinase"/>
</dbReference>
<keyword evidence="6" id="KW-1185">Reference proteome</keyword>
<keyword evidence="3 5" id="KW-0418">Kinase</keyword>
<dbReference type="GO" id="GO:0016301">
    <property type="term" value="F:kinase activity"/>
    <property type="evidence" value="ECO:0007669"/>
    <property type="project" value="UniProtKB-KW"/>
</dbReference>
<gene>
    <name evidence="5" type="ORF">CAP_3815</name>
</gene>
<protein>
    <submittedName>
        <fullName evidence="5">2-dehydro-3-deoxygluconate kinase</fullName>
    </submittedName>
</protein>
<dbReference type="SUPFAM" id="SSF53613">
    <property type="entry name" value="Ribokinase-like"/>
    <property type="match status" value="1"/>
</dbReference>
<evidence type="ECO:0000256" key="2">
    <source>
        <dbReference type="ARBA" id="ARBA00022679"/>
    </source>
</evidence>
<dbReference type="Pfam" id="PF00294">
    <property type="entry name" value="PfkB"/>
    <property type="match status" value="1"/>
</dbReference>
<dbReference type="Gene3D" id="3.40.1190.20">
    <property type="match status" value="1"/>
</dbReference>
<evidence type="ECO:0000313" key="6">
    <source>
        <dbReference type="Proteomes" id="UP000019678"/>
    </source>
</evidence>
<proteinExistence type="inferred from homology"/>
<organism evidence="5 6">
    <name type="scientific">Chondromyces apiculatus DSM 436</name>
    <dbReference type="NCBI Taxonomy" id="1192034"/>
    <lineage>
        <taxon>Bacteria</taxon>
        <taxon>Pseudomonadati</taxon>
        <taxon>Myxococcota</taxon>
        <taxon>Polyangia</taxon>
        <taxon>Polyangiales</taxon>
        <taxon>Polyangiaceae</taxon>
        <taxon>Chondromyces</taxon>
    </lineage>
</organism>
<name>A0A017T6C8_9BACT</name>
<keyword evidence="2" id="KW-0808">Transferase</keyword>
<evidence type="ECO:0000259" key="4">
    <source>
        <dbReference type="Pfam" id="PF00294"/>
    </source>
</evidence>
<evidence type="ECO:0000256" key="3">
    <source>
        <dbReference type="ARBA" id="ARBA00022777"/>
    </source>
</evidence>
<accession>A0A017T6C8</accession>
<dbReference type="eggNOG" id="COG0524">
    <property type="taxonomic scope" value="Bacteria"/>
</dbReference>
<dbReference type="STRING" id="1192034.CAP_3815"/>
<dbReference type="PANTHER" id="PTHR43085:SF57">
    <property type="entry name" value="CARBOHYDRATE KINASE PFKB DOMAIN-CONTAINING PROTEIN"/>
    <property type="match status" value="1"/>
</dbReference>
<dbReference type="InterPro" id="IPR011611">
    <property type="entry name" value="PfkB_dom"/>
</dbReference>
<feature type="domain" description="Carbohydrate kinase PfkB" evidence="4">
    <location>
        <begin position="20"/>
        <end position="292"/>
    </location>
</feature>
<dbReference type="EMBL" id="ASRX01000029">
    <property type="protein sequence ID" value="EYF04789.1"/>
    <property type="molecule type" value="Genomic_DNA"/>
</dbReference>
<dbReference type="PANTHER" id="PTHR43085">
    <property type="entry name" value="HEXOKINASE FAMILY MEMBER"/>
    <property type="match status" value="1"/>
</dbReference>
<evidence type="ECO:0000256" key="1">
    <source>
        <dbReference type="ARBA" id="ARBA00010688"/>
    </source>
</evidence>
<dbReference type="Proteomes" id="UP000019678">
    <property type="component" value="Unassembled WGS sequence"/>
</dbReference>
<evidence type="ECO:0000313" key="5">
    <source>
        <dbReference type="EMBL" id="EYF04789.1"/>
    </source>
</evidence>
<comment type="similarity">
    <text evidence="1">Belongs to the carbohydrate kinase PfkB family.</text>
</comment>
<reference evidence="5 6" key="1">
    <citation type="submission" date="2013-05" db="EMBL/GenBank/DDBJ databases">
        <title>Genome assembly of Chondromyces apiculatus DSM 436.</title>
        <authorList>
            <person name="Sharma G."/>
            <person name="Khatri I."/>
            <person name="Kaur C."/>
            <person name="Mayilraj S."/>
            <person name="Subramanian S."/>
        </authorList>
    </citation>
    <scope>NUCLEOTIDE SEQUENCE [LARGE SCALE GENOMIC DNA]</scope>
    <source>
        <strain evidence="5 6">DSM 436</strain>
    </source>
</reference>
<comment type="caution">
    <text evidence="5">The sequence shown here is derived from an EMBL/GenBank/DDBJ whole genome shotgun (WGS) entry which is preliminary data.</text>
</comment>